<dbReference type="Proteomes" id="UP000034273">
    <property type="component" value="Unassembled WGS sequence"/>
</dbReference>
<name>A0A0G1X1I9_9BACT</name>
<comment type="caution">
    <text evidence="1">The sequence shown here is derived from an EMBL/GenBank/DDBJ whole genome shotgun (WGS) entry which is preliminary data.</text>
</comment>
<dbReference type="EMBL" id="LCQW01000002">
    <property type="protein sequence ID" value="KKW24861.1"/>
    <property type="molecule type" value="Genomic_DNA"/>
</dbReference>
<evidence type="ECO:0000313" key="1">
    <source>
        <dbReference type="EMBL" id="KKW24861.1"/>
    </source>
</evidence>
<evidence type="ECO:0000313" key="2">
    <source>
        <dbReference type="Proteomes" id="UP000034273"/>
    </source>
</evidence>
<evidence type="ECO:0008006" key="3">
    <source>
        <dbReference type="Google" id="ProtNLM"/>
    </source>
</evidence>
<proteinExistence type="predicted"/>
<organism evidence="1 2">
    <name type="scientific">Candidatus Kaiserbacteria bacterium GW2011_GWA2_52_12</name>
    <dbReference type="NCBI Taxonomy" id="1618671"/>
    <lineage>
        <taxon>Bacteria</taxon>
        <taxon>Candidatus Kaiseribacteriota</taxon>
    </lineage>
</organism>
<reference evidence="1 2" key="1">
    <citation type="journal article" date="2015" name="Nature">
        <title>rRNA introns, odd ribosomes, and small enigmatic genomes across a large radiation of phyla.</title>
        <authorList>
            <person name="Brown C.T."/>
            <person name="Hug L.A."/>
            <person name="Thomas B.C."/>
            <person name="Sharon I."/>
            <person name="Castelle C.J."/>
            <person name="Singh A."/>
            <person name="Wilkins M.J."/>
            <person name="Williams K.H."/>
            <person name="Banfield J.F."/>
        </authorList>
    </citation>
    <scope>NUCLEOTIDE SEQUENCE [LARGE SCALE GENOMIC DNA]</scope>
</reference>
<sequence length="613" mass="70016">MGPPMSEKTSSVVLIEPAMETLFARSKESLWPLEILDDPDLIVQAEMRQKLHAKLNTLFQQMSDPVTEVTVAVHMGEVRPRSIAELYDLLTAFLDVDPHHRRLVLYLPFELIPSKKWRPPFEKLRISSDRFVRSYMKHWRELLGETDVRANFADGNILEKELAPYGQPLVRKAAHLIPQLVKKGLVSVAEVTALMDGATSDVLKDSIANALATLTPTTAKIVCEAKKEFGRDWLKNLPKEIAFELKKLDMREALDISRNMPPARITWERRNNEDVLIGVYAERIAETIIAEQSQWKNLPPLLYDNSPTITRLAVIRGVRMAVEKLTGSDLAKARHVCVNFMLCIQKNWRDDLQIWDELETVLSYWIHLGIIAEADFLRFGFEIPKLDAEFSKTGPLVMEIAEFKGAIESIAQNPELSRLLYPAAIFFGSRLKNYAKRNADLDAAIFVRPGVPEKERAKIRHILAQLFSSKNVGGKVVEFWLEAEGEKLRVRDFPDPDVFLADSTWVHLLLSSVWLGQEEMLEELYTKLLPGFLYSAGKTFEGRDVRTLCLEEMEREVLQYRLMHKGYRRFFPPQGGIDAGAKGLDPASVFWDSGYRRLATKLFISRVFLPQLK</sequence>
<protein>
    <recommendedName>
        <fullName evidence="3">Polymerase nucleotidyl transferase domain-containing protein</fullName>
    </recommendedName>
</protein>
<gene>
    <name evidence="1" type="ORF">UY67_C0002G0010</name>
</gene>
<dbReference type="AlphaFoldDB" id="A0A0G1X1I9"/>
<accession>A0A0G1X1I9</accession>